<dbReference type="Gene3D" id="1.10.10.10">
    <property type="entry name" value="Winged helix-like DNA-binding domain superfamily/Winged helix DNA-binding domain"/>
    <property type="match status" value="1"/>
</dbReference>
<dbReference type="PANTHER" id="PTHR43133">
    <property type="entry name" value="RNA POLYMERASE ECF-TYPE SIGMA FACTO"/>
    <property type="match status" value="1"/>
</dbReference>
<comment type="caution">
    <text evidence="7">The sequence shown here is derived from an EMBL/GenBank/DDBJ whole genome shotgun (WGS) entry which is preliminary data.</text>
</comment>
<evidence type="ECO:0000256" key="4">
    <source>
        <dbReference type="ARBA" id="ARBA00023125"/>
    </source>
</evidence>
<evidence type="ECO:0000259" key="6">
    <source>
        <dbReference type="Pfam" id="PF08281"/>
    </source>
</evidence>
<evidence type="ECO:0000256" key="3">
    <source>
        <dbReference type="ARBA" id="ARBA00023082"/>
    </source>
</evidence>
<dbReference type="InterPro" id="IPR039425">
    <property type="entry name" value="RNA_pol_sigma-70-like"/>
</dbReference>
<reference evidence="7 8" key="1">
    <citation type="submission" date="2013-06" db="EMBL/GenBank/DDBJ databases">
        <title>Rumen cellulosomics: divergent fiber-degrading strategies revealed by comparative genome-wide analysis of six Ruminococcal strains.</title>
        <authorList>
            <person name="Dassa B."/>
            <person name="Borovok I."/>
            <person name="Lamed R."/>
            <person name="Flint H."/>
            <person name="Yeoman C.J."/>
            <person name="White B."/>
            <person name="Bayer E.A."/>
        </authorList>
    </citation>
    <scope>NUCLEOTIDE SEQUENCE [LARGE SCALE GENOMIC DNA]</scope>
    <source>
        <strain evidence="7 8">SY3</strain>
    </source>
</reference>
<keyword evidence="2" id="KW-0805">Transcription regulation</keyword>
<dbReference type="InterPro" id="IPR013325">
    <property type="entry name" value="RNA_pol_sigma_r2"/>
</dbReference>
<evidence type="ECO:0000256" key="2">
    <source>
        <dbReference type="ARBA" id="ARBA00023015"/>
    </source>
</evidence>
<dbReference type="OrthoDB" id="1820736at2"/>
<dbReference type="InterPro" id="IPR013249">
    <property type="entry name" value="RNA_pol_sigma70_r4_t2"/>
</dbReference>
<dbReference type="Proteomes" id="UP000021369">
    <property type="component" value="Unassembled WGS sequence"/>
</dbReference>
<dbReference type="EMBL" id="JEOB01000002">
    <property type="protein sequence ID" value="EXM39909.1"/>
    <property type="molecule type" value="Genomic_DNA"/>
</dbReference>
<dbReference type="Gene3D" id="1.10.1740.10">
    <property type="match status" value="1"/>
</dbReference>
<comment type="similarity">
    <text evidence="1">Belongs to the sigma-70 factor family. ECF subfamily.</text>
</comment>
<evidence type="ECO:0000313" key="7">
    <source>
        <dbReference type="EMBL" id="EXM39909.1"/>
    </source>
</evidence>
<evidence type="ECO:0000313" key="8">
    <source>
        <dbReference type="Proteomes" id="UP000021369"/>
    </source>
</evidence>
<dbReference type="InterPro" id="IPR036388">
    <property type="entry name" value="WH-like_DNA-bd_sf"/>
</dbReference>
<sequence>MTDRELLELLRKDPDNGLKNVVMQYSAYVMKIAYIKLGSICTTEDMEEAVSDIFLKFFNTGKKSGFAFESVRGSLSLIAGRHCVDVFRSRVKREKDIPLDEVIEFVADESIIKEDTNSAIAMAIKSLGEPDSSIFMRKYFFGQKSKDIAADLGLKPNTVDKKISRGLKKLKEILMKEAEE</sequence>
<organism evidence="7 8">
    <name type="scientific">Ruminococcus albus SY3</name>
    <dbReference type="NCBI Taxonomy" id="1341156"/>
    <lineage>
        <taxon>Bacteria</taxon>
        <taxon>Bacillati</taxon>
        <taxon>Bacillota</taxon>
        <taxon>Clostridia</taxon>
        <taxon>Eubacteriales</taxon>
        <taxon>Oscillospiraceae</taxon>
        <taxon>Ruminococcus</taxon>
    </lineage>
</organism>
<dbReference type="SUPFAM" id="SSF88659">
    <property type="entry name" value="Sigma3 and sigma4 domains of RNA polymerase sigma factors"/>
    <property type="match status" value="1"/>
</dbReference>
<feature type="domain" description="RNA polymerase sigma factor 70 region 4 type 2" evidence="6">
    <location>
        <begin position="119"/>
        <end position="170"/>
    </location>
</feature>
<keyword evidence="5" id="KW-0804">Transcription</keyword>
<protein>
    <submittedName>
        <fullName evidence="7">RNA polymerase subunit sigma-24</fullName>
    </submittedName>
</protein>
<dbReference type="PATRIC" id="fig|1341156.4.peg.1168"/>
<accession>A0A011UGV4</accession>
<dbReference type="RefSeq" id="WP_037287241.1">
    <property type="nucleotide sequence ID" value="NZ_JEOB01000002.1"/>
</dbReference>
<dbReference type="GO" id="GO:0016987">
    <property type="term" value="F:sigma factor activity"/>
    <property type="evidence" value="ECO:0007669"/>
    <property type="project" value="UniProtKB-KW"/>
</dbReference>
<proteinExistence type="inferred from homology"/>
<keyword evidence="4" id="KW-0238">DNA-binding</keyword>
<dbReference type="GO" id="GO:0003677">
    <property type="term" value="F:DNA binding"/>
    <property type="evidence" value="ECO:0007669"/>
    <property type="project" value="UniProtKB-KW"/>
</dbReference>
<dbReference type="SUPFAM" id="SSF88946">
    <property type="entry name" value="Sigma2 domain of RNA polymerase sigma factors"/>
    <property type="match status" value="1"/>
</dbReference>
<dbReference type="NCBIfam" id="TIGR02937">
    <property type="entry name" value="sigma70-ECF"/>
    <property type="match status" value="1"/>
</dbReference>
<dbReference type="Pfam" id="PF08281">
    <property type="entry name" value="Sigma70_r4_2"/>
    <property type="match status" value="1"/>
</dbReference>
<evidence type="ECO:0000256" key="5">
    <source>
        <dbReference type="ARBA" id="ARBA00023163"/>
    </source>
</evidence>
<evidence type="ECO:0000256" key="1">
    <source>
        <dbReference type="ARBA" id="ARBA00010641"/>
    </source>
</evidence>
<dbReference type="PANTHER" id="PTHR43133:SF8">
    <property type="entry name" value="RNA POLYMERASE SIGMA FACTOR HI_1459-RELATED"/>
    <property type="match status" value="1"/>
</dbReference>
<name>A0A011UGV4_RUMAL</name>
<dbReference type="InterPro" id="IPR013324">
    <property type="entry name" value="RNA_pol_sigma_r3/r4-like"/>
</dbReference>
<dbReference type="AlphaFoldDB" id="A0A011UGV4"/>
<keyword evidence="8" id="KW-1185">Reference proteome</keyword>
<gene>
    <name evidence="7" type="ORF">RASY3_09350</name>
</gene>
<dbReference type="GO" id="GO:0006352">
    <property type="term" value="P:DNA-templated transcription initiation"/>
    <property type="evidence" value="ECO:0007669"/>
    <property type="project" value="InterPro"/>
</dbReference>
<keyword evidence="3" id="KW-0731">Sigma factor</keyword>
<dbReference type="InterPro" id="IPR014284">
    <property type="entry name" value="RNA_pol_sigma-70_dom"/>
</dbReference>